<dbReference type="PANTHER" id="PTHR37805">
    <property type="entry name" value="CYTOPLASMIC PROTEIN-RELATED"/>
    <property type="match status" value="1"/>
</dbReference>
<name>A0A653UYN5_9FLAO</name>
<evidence type="ECO:0000313" key="2">
    <source>
        <dbReference type="Proteomes" id="UP000430202"/>
    </source>
</evidence>
<proteinExistence type="predicted"/>
<reference evidence="1 2" key="1">
    <citation type="submission" date="2019-10" db="EMBL/GenBank/DDBJ databases">
        <authorList>
            <person name="Karimi E."/>
        </authorList>
    </citation>
    <scope>NUCLEOTIDE SEQUENCE [LARGE SCALE GENOMIC DNA]</scope>
    <source>
        <strain evidence="1">Maribacter sp. 151</strain>
    </source>
</reference>
<evidence type="ECO:0000313" key="1">
    <source>
        <dbReference type="EMBL" id="VXB92359.1"/>
    </source>
</evidence>
<dbReference type="InterPro" id="IPR009921">
    <property type="entry name" value="YehS-like"/>
</dbReference>
<dbReference type="AlphaFoldDB" id="A0A653UYN5"/>
<organism evidence="1 2">
    <name type="scientific">Maribacter litoralis</name>
    <dbReference type="NCBI Taxonomy" id="2059726"/>
    <lineage>
        <taxon>Bacteria</taxon>
        <taxon>Pseudomonadati</taxon>
        <taxon>Bacteroidota</taxon>
        <taxon>Flavobacteriia</taxon>
        <taxon>Flavobacteriales</taxon>
        <taxon>Flavobacteriaceae</taxon>
        <taxon>Maribacter</taxon>
    </lineage>
</organism>
<sequence length="125" mass="14404">MTNNDIFKKLRVALKFRDDDIVDILQLVDFKISKSELGAFFRKEDHPNYMECGDQVLRNFLNGLVIHLRGTRDNPKIPGEVLLTMAKSTSKPATRNSEKNDFKAKQMKKIDTAIDSVKYKNKKKS</sequence>
<protein>
    <submittedName>
        <fullName evidence="1">Uncharacterized protein</fullName>
    </submittedName>
</protein>
<gene>
    <name evidence="1" type="ORF">MARI151_50111</name>
</gene>
<accession>A0A653UYN5</accession>
<dbReference type="PANTHER" id="PTHR37805:SF1">
    <property type="entry name" value="CYTOPLASMIC PROTEIN"/>
    <property type="match status" value="1"/>
</dbReference>
<keyword evidence="2" id="KW-1185">Reference proteome</keyword>
<dbReference type="EMBL" id="CABWLR010000005">
    <property type="protein sequence ID" value="VXB92359.1"/>
    <property type="molecule type" value="Genomic_DNA"/>
</dbReference>
<dbReference type="Proteomes" id="UP000430202">
    <property type="component" value="Unassembled WGS sequence"/>
</dbReference>
<dbReference type="RefSeq" id="WP_159303376.1">
    <property type="nucleotide sequence ID" value="NZ_LR733271.1"/>
</dbReference>
<dbReference type="Pfam" id="PF07308">
    <property type="entry name" value="DUF1456"/>
    <property type="match status" value="1"/>
</dbReference>